<accession>A0ABX8RX81</accession>
<organism evidence="1 2">
    <name type="scientific">Nocardia iowensis</name>
    <dbReference type="NCBI Taxonomy" id="204891"/>
    <lineage>
        <taxon>Bacteria</taxon>
        <taxon>Bacillati</taxon>
        <taxon>Actinomycetota</taxon>
        <taxon>Actinomycetes</taxon>
        <taxon>Mycobacteriales</taxon>
        <taxon>Nocardiaceae</taxon>
        <taxon>Nocardia</taxon>
    </lineage>
</organism>
<keyword evidence="2" id="KW-1185">Reference proteome</keyword>
<dbReference type="RefSeq" id="WP_218476735.1">
    <property type="nucleotide sequence ID" value="NZ_BAABJN010000018.1"/>
</dbReference>
<dbReference type="EMBL" id="CP078145">
    <property type="protein sequence ID" value="QXN94253.1"/>
    <property type="molecule type" value="Genomic_DNA"/>
</dbReference>
<gene>
    <name evidence="1" type="ORF">KV110_15045</name>
</gene>
<evidence type="ECO:0000313" key="2">
    <source>
        <dbReference type="Proteomes" id="UP000694257"/>
    </source>
</evidence>
<reference evidence="1 2" key="1">
    <citation type="submission" date="2021-07" db="EMBL/GenBank/DDBJ databases">
        <title>Whole Genome Sequence of Nocardia Iowensis.</title>
        <authorList>
            <person name="Lamm A."/>
            <person name="Collins-Fairclough A.M."/>
            <person name="Bunk B."/>
            <person name="Sproer C."/>
        </authorList>
    </citation>
    <scope>NUCLEOTIDE SEQUENCE [LARGE SCALE GENOMIC DNA]</scope>
    <source>
        <strain evidence="1 2">NRRL 5646</strain>
    </source>
</reference>
<protein>
    <submittedName>
        <fullName evidence="1">Uncharacterized protein</fullName>
    </submittedName>
</protein>
<proteinExistence type="predicted"/>
<sequence length="250" mass="27778">MTTALAPHPLQARHIVVGAKAADFAAIRDLVTSETPILHESHSDDLSQVVVKPWGHESRVYADPVYDLWHLCIVDGAETSMHAHLRKTTELLCLSGSGVFDTLGGSYEVTAGTVMTIGPGAFHRTRSTSAELHLIEVEHPRNKFDLLRLGDRYDRSKTTYESKVTSAGESKLKELRQVPHTQLRRISTAGKFEFTLRTGMDIFYTPRPNELFYVPTGFEAFISRHPVLPVVPGVKTPVLTDQTYLAISAR</sequence>
<evidence type="ECO:0000313" key="1">
    <source>
        <dbReference type="EMBL" id="QXN94253.1"/>
    </source>
</evidence>
<name>A0ABX8RX81_NOCIO</name>
<dbReference type="Proteomes" id="UP000694257">
    <property type="component" value="Chromosome"/>
</dbReference>